<name>A0A7H0VD03_9FLAO</name>
<evidence type="ECO:0000259" key="3">
    <source>
        <dbReference type="PROSITE" id="PS50110"/>
    </source>
</evidence>
<dbReference type="InterPro" id="IPR001789">
    <property type="entry name" value="Sig_transdc_resp-reg_receiver"/>
</dbReference>
<dbReference type="PROSITE" id="PS50110">
    <property type="entry name" value="RESPONSE_REGULATORY"/>
    <property type="match status" value="1"/>
</dbReference>
<evidence type="ECO:0000313" key="5">
    <source>
        <dbReference type="Proteomes" id="UP000516305"/>
    </source>
</evidence>
<dbReference type="PANTHER" id="PTHR44591:SF3">
    <property type="entry name" value="RESPONSE REGULATORY DOMAIN-CONTAINING PROTEIN"/>
    <property type="match status" value="1"/>
</dbReference>
<evidence type="ECO:0000256" key="1">
    <source>
        <dbReference type="ARBA" id="ARBA00022553"/>
    </source>
</evidence>
<feature type="modified residue" description="4-aspartylphosphate" evidence="2">
    <location>
        <position position="54"/>
    </location>
</feature>
<organism evidence="4 5">
    <name type="scientific">Croceimicrobium hydrocarbonivorans</name>
    <dbReference type="NCBI Taxonomy" id="2761580"/>
    <lineage>
        <taxon>Bacteria</taxon>
        <taxon>Pseudomonadati</taxon>
        <taxon>Bacteroidota</taxon>
        <taxon>Flavobacteriia</taxon>
        <taxon>Flavobacteriales</taxon>
        <taxon>Owenweeksiaceae</taxon>
        <taxon>Croceimicrobium</taxon>
    </lineage>
</organism>
<dbReference type="InterPro" id="IPR050595">
    <property type="entry name" value="Bact_response_regulator"/>
</dbReference>
<keyword evidence="1 2" id="KW-0597">Phosphoprotein</keyword>
<dbReference type="AlphaFoldDB" id="A0A7H0VD03"/>
<dbReference type="PANTHER" id="PTHR44591">
    <property type="entry name" value="STRESS RESPONSE REGULATOR PROTEIN 1"/>
    <property type="match status" value="1"/>
</dbReference>
<dbReference type="EMBL" id="CP060139">
    <property type="protein sequence ID" value="QNR23601.1"/>
    <property type="molecule type" value="Genomic_DNA"/>
</dbReference>
<protein>
    <submittedName>
        <fullName evidence="4">Response regulator</fullName>
    </submittedName>
</protein>
<accession>A0A7H0VD03</accession>
<dbReference type="KEGG" id="chyd:H4K34_14630"/>
<dbReference type="SMART" id="SM00448">
    <property type="entry name" value="REC"/>
    <property type="match status" value="1"/>
</dbReference>
<dbReference type="Pfam" id="PF00072">
    <property type="entry name" value="Response_reg"/>
    <property type="match status" value="1"/>
</dbReference>
<dbReference type="GO" id="GO:0000160">
    <property type="term" value="P:phosphorelay signal transduction system"/>
    <property type="evidence" value="ECO:0007669"/>
    <property type="project" value="InterPro"/>
</dbReference>
<dbReference type="Proteomes" id="UP000516305">
    <property type="component" value="Chromosome"/>
</dbReference>
<dbReference type="InterPro" id="IPR011006">
    <property type="entry name" value="CheY-like_superfamily"/>
</dbReference>
<dbReference type="SUPFAM" id="SSF52172">
    <property type="entry name" value="CheY-like"/>
    <property type="match status" value="1"/>
</dbReference>
<gene>
    <name evidence="4" type="ORF">H4K34_14630</name>
</gene>
<evidence type="ECO:0000313" key="4">
    <source>
        <dbReference type="EMBL" id="QNR23601.1"/>
    </source>
</evidence>
<keyword evidence="5" id="KW-1185">Reference proteome</keyword>
<proteinExistence type="predicted"/>
<dbReference type="RefSeq" id="WP_210758134.1">
    <property type="nucleotide sequence ID" value="NZ_CP060139.1"/>
</dbReference>
<evidence type="ECO:0000256" key="2">
    <source>
        <dbReference type="PROSITE-ProRule" id="PRU00169"/>
    </source>
</evidence>
<feature type="domain" description="Response regulatory" evidence="3">
    <location>
        <begin position="5"/>
        <end position="120"/>
    </location>
</feature>
<reference evidence="4 5" key="1">
    <citation type="submission" date="2020-08" db="EMBL/GenBank/DDBJ databases">
        <title>Croceimicrobium hydrocarbonivorans gen. nov., sp. nov., a novel marine bacterium isolated from a bacterial consortium that degrades polyethylene terephthalate.</title>
        <authorList>
            <person name="Liu R."/>
        </authorList>
    </citation>
    <scope>NUCLEOTIDE SEQUENCE [LARGE SCALE GENOMIC DNA]</scope>
    <source>
        <strain evidence="4 5">A20-9</strain>
    </source>
</reference>
<dbReference type="Gene3D" id="3.40.50.2300">
    <property type="match status" value="1"/>
</dbReference>
<sequence length="123" mass="14145">MSLPQILYVDDEEMNLLLFSLNFKKHFEVLTAKDPQEAYQKVAAGLKPDVVVSDMKMPGQNGVEFLQSIRGHLQEAPFYILTGFEINEEIQQALNSGLIRNYLRKPFNRDSLLEEFQRVVGQN</sequence>